<comment type="caution">
    <text evidence="2">The sequence shown here is derived from an EMBL/GenBank/DDBJ whole genome shotgun (WGS) entry which is preliminary data.</text>
</comment>
<name>A0ABU9BH65_9BURK</name>
<dbReference type="SUPFAM" id="SSF52833">
    <property type="entry name" value="Thioredoxin-like"/>
    <property type="match status" value="1"/>
</dbReference>
<dbReference type="Pfam" id="PF13462">
    <property type="entry name" value="Thioredoxin_4"/>
    <property type="match status" value="1"/>
</dbReference>
<sequence>MHADPLVWGHGPRRLEVFLEPTCPFSARAFAKLDELLQRAGEDRLTIHLRLQPQPWHAFSPITTRAVLAAATTPGGKAAARAVLTAIFGHREAFEPIEHCQGELLERSPHALITQIEALSGVALMGAWQDPALTPHIKWQARYARQNGIHVTPTFMIDGLVVADMGSGEPVEQWLGRLGLG</sequence>
<reference evidence="2 3" key="1">
    <citation type="submission" date="2024-04" db="EMBL/GenBank/DDBJ databases">
        <title>Novel species of the genus Ideonella isolated from streams.</title>
        <authorList>
            <person name="Lu H."/>
        </authorList>
    </citation>
    <scope>NUCLEOTIDE SEQUENCE [LARGE SCALE GENOMIC DNA]</scope>
    <source>
        <strain evidence="2 3">BYS139W</strain>
    </source>
</reference>
<evidence type="ECO:0000259" key="1">
    <source>
        <dbReference type="Pfam" id="PF13462"/>
    </source>
</evidence>
<dbReference type="InterPro" id="IPR012336">
    <property type="entry name" value="Thioredoxin-like_fold"/>
</dbReference>
<dbReference type="EMBL" id="JBBUTF010000018">
    <property type="protein sequence ID" value="MEK8027980.1"/>
    <property type="molecule type" value="Genomic_DNA"/>
</dbReference>
<dbReference type="Gene3D" id="3.40.30.10">
    <property type="entry name" value="Glutaredoxin"/>
    <property type="match status" value="1"/>
</dbReference>
<proteinExistence type="predicted"/>
<organism evidence="2 3">
    <name type="scientific">Pseudaquabacterium rugosum</name>
    <dbReference type="NCBI Taxonomy" id="2984194"/>
    <lineage>
        <taxon>Bacteria</taxon>
        <taxon>Pseudomonadati</taxon>
        <taxon>Pseudomonadota</taxon>
        <taxon>Betaproteobacteria</taxon>
        <taxon>Burkholderiales</taxon>
        <taxon>Sphaerotilaceae</taxon>
        <taxon>Pseudaquabacterium</taxon>
    </lineage>
</organism>
<feature type="domain" description="Thioredoxin-like fold" evidence="1">
    <location>
        <begin position="14"/>
        <end position="169"/>
    </location>
</feature>
<dbReference type="RefSeq" id="WP_341375763.1">
    <property type="nucleotide sequence ID" value="NZ_JBBUTF010000018.1"/>
</dbReference>
<dbReference type="PANTHER" id="PTHR33875">
    <property type="entry name" value="OS09G0542200 PROTEIN"/>
    <property type="match status" value="1"/>
</dbReference>
<evidence type="ECO:0000313" key="3">
    <source>
        <dbReference type="Proteomes" id="UP001368500"/>
    </source>
</evidence>
<protein>
    <submittedName>
        <fullName evidence="2">Thioredoxin domain-containing protein</fullName>
    </submittedName>
</protein>
<evidence type="ECO:0000313" key="2">
    <source>
        <dbReference type="EMBL" id="MEK8027980.1"/>
    </source>
</evidence>
<dbReference type="InterPro" id="IPR036249">
    <property type="entry name" value="Thioredoxin-like_sf"/>
</dbReference>
<accession>A0ABU9BH65</accession>
<dbReference type="Proteomes" id="UP001368500">
    <property type="component" value="Unassembled WGS sequence"/>
</dbReference>
<dbReference type="PANTHER" id="PTHR33875:SF2">
    <property type="entry name" value="ACR183CP"/>
    <property type="match status" value="1"/>
</dbReference>
<gene>
    <name evidence="2" type="ORF">AACH11_18620</name>
</gene>
<keyword evidence="3" id="KW-1185">Reference proteome</keyword>